<protein>
    <submittedName>
        <fullName evidence="2">Uncharacterized protein</fullName>
    </submittedName>
</protein>
<sequence>MDLESEKSLFCASLVHNLMLRRINEPNAIEDELWFAIRRTKARFLKREFYLVTRLKFGALSTLIVNPYEALPGGIHLQYWGPGNEVKIQHILEMFKGGQFQQEGDTTKMALVLMATNVLFGQDYRRSVVPCAAEVPDSPLAALHVVLHVVTTVTLQAAPLSASAAAPHAQARSPSLHLQMTMSIKRELQQMKTQWKKDLQSLQTDMQMQMHGQSMGEEDGARDKKGSGIGVDLDDAEAAQHSQRTPSLEALPPSEVEEAPHPASSRATTSSHSAPVPTPTETPPSPPPPPPRMVRSHLLLRLHLELRQKMHL</sequence>
<feature type="compositionally biased region" description="Pro residues" evidence="1">
    <location>
        <begin position="276"/>
        <end position="292"/>
    </location>
</feature>
<gene>
    <name evidence="2" type="ORF">TCM_003399</name>
</gene>
<dbReference type="Proteomes" id="UP000026915">
    <property type="component" value="Chromosome 1"/>
</dbReference>
<name>A0A061DPZ4_THECC</name>
<dbReference type="EMBL" id="CM001879">
    <property type="protein sequence ID" value="EOX94141.1"/>
    <property type="molecule type" value="Genomic_DNA"/>
</dbReference>
<feature type="compositionally biased region" description="Low complexity" evidence="1">
    <location>
        <begin position="261"/>
        <end position="275"/>
    </location>
</feature>
<dbReference type="PANTHER" id="PTHR48449">
    <property type="entry name" value="DUF1985 DOMAIN-CONTAINING PROTEIN"/>
    <property type="match status" value="1"/>
</dbReference>
<dbReference type="Gramene" id="EOX94141">
    <property type="protein sequence ID" value="EOX94141"/>
    <property type="gene ID" value="TCM_003399"/>
</dbReference>
<proteinExistence type="predicted"/>
<evidence type="ECO:0000313" key="2">
    <source>
        <dbReference type="EMBL" id="EOX94141.1"/>
    </source>
</evidence>
<dbReference type="HOGENOM" id="CLU_892569_0_0_1"/>
<dbReference type="PANTHER" id="PTHR48449:SF1">
    <property type="entry name" value="DUF1985 DOMAIN-CONTAINING PROTEIN"/>
    <property type="match status" value="1"/>
</dbReference>
<organism evidence="2 3">
    <name type="scientific">Theobroma cacao</name>
    <name type="common">Cacao</name>
    <name type="synonym">Cocoa</name>
    <dbReference type="NCBI Taxonomy" id="3641"/>
    <lineage>
        <taxon>Eukaryota</taxon>
        <taxon>Viridiplantae</taxon>
        <taxon>Streptophyta</taxon>
        <taxon>Embryophyta</taxon>
        <taxon>Tracheophyta</taxon>
        <taxon>Spermatophyta</taxon>
        <taxon>Magnoliopsida</taxon>
        <taxon>eudicotyledons</taxon>
        <taxon>Gunneridae</taxon>
        <taxon>Pentapetalae</taxon>
        <taxon>rosids</taxon>
        <taxon>malvids</taxon>
        <taxon>Malvales</taxon>
        <taxon>Malvaceae</taxon>
        <taxon>Byttnerioideae</taxon>
        <taxon>Theobroma</taxon>
    </lineage>
</organism>
<feature type="region of interest" description="Disordered" evidence="1">
    <location>
        <begin position="209"/>
        <end position="294"/>
    </location>
</feature>
<accession>A0A061DPZ4</accession>
<evidence type="ECO:0000256" key="1">
    <source>
        <dbReference type="SAM" id="MobiDB-lite"/>
    </source>
</evidence>
<reference evidence="2 3" key="1">
    <citation type="journal article" date="2013" name="Genome Biol.">
        <title>The genome sequence of the most widely cultivated cacao type and its use to identify candidate genes regulating pod color.</title>
        <authorList>
            <person name="Motamayor J.C."/>
            <person name="Mockaitis K."/>
            <person name="Schmutz J."/>
            <person name="Haiminen N."/>
            <person name="Iii D.L."/>
            <person name="Cornejo O."/>
            <person name="Findley S.D."/>
            <person name="Zheng P."/>
            <person name="Utro F."/>
            <person name="Royaert S."/>
            <person name="Saski C."/>
            <person name="Jenkins J."/>
            <person name="Podicheti R."/>
            <person name="Zhao M."/>
            <person name="Scheffler B.E."/>
            <person name="Stack J.C."/>
            <person name="Feltus F.A."/>
            <person name="Mustiga G.M."/>
            <person name="Amores F."/>
            <person name="Phillips W."/>
            <person name="Marelli J.P."/>
            <person name="May G.D."/>
            <person name="Shapiro H."/>
            <person name="Ma J."/>
            <person name="Bustamante C.D."/>
            <person name="Schnell R.J."/>
            <person name="Main D."/>
            <person name="Gilbert D."/>
            <person name="Parida L."/>
            <person name="Kuhn D.N."/>
        </authorList>
    </citation>
    <scope>NUCLEOTIDE SEQUENCE [LARGE SCALE GENOMIC DNA]</scope>
    <source>
        <strain evidence="3">cv. Matina 1-6</strain>
    </source>
</reference>
<keyword evidence="3" id="KW-1185">Reference proteome</keyword>
<evidence type="ECO:0000313" key="3">
    <source>
        <dbReference type="Proteomes" id="UP000026915"/>
    </source>
</evidence>
<dbReference type="AlphaFoldDB" id="A0A061DPZ4"/>
<dbReference type="InParanoid" id="A0A061DPZ4"/>